<dbReference type="PROSITE" id="PS51257">
    <property type="entry name" value="PROKAR_LIPOPROTEIN"/>
    <property type="match status" value="1"/>
</dbReference>
<evidence type="ECO:0000313" key="5">
    <source>
        <dbReference type="Proteomes" id="UP000037387"/>
    </source>
</evidence>
<evidence type="ECO:0000256" key="2">
    <source>
        <dbReference type="SAM" id="SignalP"/>
    </source>
</evidence>
<feature type="signal peptide" evidence="2">
    <location>
        <begin position="1"/>
        <end position="20"/>
    </location>
</feature>
<dbReference type="Pfam" id="PF03793">
    <property type="entry name" value="PASTA"/>
    <property type="match status" value="1"/>
</dbReference>
<dbReference type="Gene3D" id="3.30.10.20">
    <property type="match status" value="1"/>
</dbReference>
<evidence type="ECO:0000256" key="1">
    <source>
        <dbReference type="SAM" id="MobiDB-lite"/>
    </source>
</evidence>
<feature type="chain" id="PRO_5038567011" description="PASTA domain-containing protein" evidence="2">
    <location>
        <begin position="21"/>
        <end position="219"/>
    </location>
</feature>
<dbReference type="InterPro" id="IPR005543">
    <property type="entry name" value="PASTA_dom"/>
</dbReference>
<organism evidence="4 5">
    <name type="scientific">Cellulosimicrobium cellulans F16</name>
    <dbReference type="NCBI Taxonomy" id="1350482"/>
    <lineage>
        <taxon>Bacteria</taxon>
        <taxon>Bacillati</taxon>
        <taxon>Actinomycetota</taxon>
        <taxon>Actinomycetes</taxon>
        <taxon>Micrococcales</taxon>
        <taxon>Promicromonosporaceae</taxon>
        <taxon>Cellulosimicrobium</taxon>
    </lineage>
</organism>
<gene>
    <name evidence="4" type="ORF">M768_13735</name>
</gene>
<feature type="domain" description="PASTA" evidence="3">
    <location>
        <begin position="51"/>
        <end position="114"/>
    </location>
</feature>
<feature type="region of interest" description="Disordered" evidence="1">
    <location>
        <begin position="22"/>
        <end position="53"/>
    </location>
</feature>
<keyword evidence="5" id="KW-1185">Reference proteome</keyword>
<feature type="compositionally biased region" description="Polar residues" evidence="1">
    <location>
        <begin position="35"/>
        <end position="50"/>
    </location>
</feature>
<keyword evidence="2" id="KW-0732">Signal</keyword>
<feature type="compositionally biased region" description="Low complexity" evidence="1">
    <location>
        <begin position="22"/>
        <end position="34"/>
    </location>
</feature>
<reference evidence="4 5" key="1">
    <citation type="journal article" date="2015" name="Sci. Rep.">
        <title>Functional and structural properties of a novel cellulosome-like multienzyme complex: efficient glycoside hydrolysis of water-insoluble 7-xylosyl-10-deacetylpaclitaxel.</title>
        <authorList>
            <person name="Dou T.Y."/>
            <person name="Luan H.W."/>
            <person name="Ge G.B."/>
            <person name="Dong M.M."/>
            <person name="Zou H.F."/>
            <person name="He Y.Q."/>
            <person name="Cui P."/>
            <person name="Wang J.Y."/>
            <person name="Hao D.C."/>
            <person name="Yang S.L."/>
            <person name="Yang L."/>
        </authorList>
    </citation>
    <scope>NUCLEOTIDE SEQUENCE [LARGE SCALE GENOMIC DNA]</scope>
    <source>
        <strain evidence="4 5">F16</strain>
    </source>
</reference>
<dbReference type="AlphaFoldDB" id="A0A0M0F4Q9"/>
<dbReference type="Proteomes" id="UP000037387">
    <property type="component" value="Unassembled WGS sequence"/>
</dbReference>
<evidence type="ECO:0000313" key="4">
    <source>
        <dbReference type="EMBL" id="KON72564.1"/>
    </source>
</evidence>
<sequence length="219" mass="21979">MKVRPIHATALLMAAMMVVAGCSGQPSSPGSTPSEELSASTDAQQPSASPTMPDVVGLTGSAAADELADLAVEVRFVAMDRSGDMAANEAAEAPVVQTYPAAGDDVRGGAGISLFMGASPGSETAGVEFSSTLDGDVYQVLVSQTLTPDDARAIVTKLQEAQTAEGGYFVQINCSTGATVSADNRQANGKFAIGTLGAAQTGLEEGAFEATLVDGATCP</sequence>
<dbReference type="PATRIC" id="fig|1350482.3.peg.3086"/>
<comment type="caution">
    <text evidence="4">The sequence shown here is derived from an EMBL/GenBank/DDBJ whole genome shotgun (WGS) entry which is preliminary data.</text>
</comment>
<evidence type="ECO:0000259" key="3">
    <source>
        <dbReference type="Pfam" id="PF03793"/>
    </source>
</evidence>
<accession>A0A0M0F4Q9</accession>
<proteinExistence type="predicted"/>
<dbReference type="RefSeq" id="WP_053371082.1">
    <property type="nucleotide sequence ID" value="NZ_KQ435292.1"/>
</dbReference>
<protein>
    <recommendedName>
        <fullName evidence="3">PASTA domain-containing protein</fullName>
    </recommendedName>
</protein>
<name>A0A0M0F4Q9_CELCE</name>
<dbReference type="EMBL" id="ATNL01000011">
    <property type="protein sequence ID" value="KON72564.1"/>
    <property type="molecule type" value="Genomic_DNA"/>
</dbReference>